<sequence>MSKWRKARIEELRKSNHETWKLQMEAVLIKNDRFKYVSEVARTLESKEACDSWKIEDSKTKAYAFSQVSCSWSRKSSRDQSKGPARKANHLKSLLQLKMGTGRDVPDYVRKFFDTIDKLQDLDIVIDEGRLDQCDVGVQFAC</sequence>
<keyword evidence="2" id="KW-1185">Reference proteome</keyword>
<dbReference type="Proteomes" id="UP000499080">
    <property type="component" value="Unassembled WGS sequence"/>
</dbReference>
<dbReference type="AlphaFoldDB" id="A0A4Y2WCN5"/>
<comment type="caution">
    <text evidence="1">The sequence shown here is derived from an EMBL/GenBank/DDBJ whole genome shotgun (WGS) entry which is preliminary data.</text>
</comment>
<evidence type="ECO:0000313" key="1">
    <source>
        <dbReference type="EMBL" id="GBO35225.1"/>
    </source>
</evidence>
<organism evidence="1 2">
    <name type="scientific">Araneus ventricosus</name>
    <name type="common">Orbweaver spider</name>
    <name type="synonym">Epeira ventricosa</name>
    <dbReference type="NCBI Taxonomy" id="182803"/>
    <lineage>
        <taxon>Eukaryota</taxon>
        <taxon>Metazoa</taxon>
        <taxon>Ecdysozoa</taxon>
        <taxon>Arthropoda</taxon>
        <taxon>Chelicerata</taxon>
        <taxon>Arachnida</taxon>
        <taxon>Araneae</taxon>
        <taxon>Araneomorphae</taxon>
        <taxon>Entelegynae</taxon>
        <taxon>Araneoidea</taxon>
        <taxon>Araneidae</taxon>
        <taxon>Araneus</taxon>
    </lineage>
</organism>
<dbReference type="EMBL" id="BGPR01059193">
    <property type="protein sequence ID" value="GBO35225.1"/>
    <property type="molecule type" value="Genomic_DNA"/>
</dbReference>
<reference evidence="1 2" key="1">
    <citation type="journal article" date="2019" name="Sci. Rep.">
        <title>Orb-weaving spider Araneus ventricosus genome elucidates the spidroin gene catalogue.</title>
        <authorList>
            <person name="Kono N."/>
            <person name="Nakamura H."/>
            <person name="Ohtoshi R."/>
            <person name="Moran D.A.P."/>
            <person name="Shinohara A."/>
            <person name="Yoshida Y."/>
            <person name="Fujiwara M."/>
            <person name="Mori M."/>
            <person name="Tomita M."/>
            <person name="Arakawa K."/>
        </authorList>
    </citation>
    <scope>NUCLEOTIDE SEQUENCE [LARGE SCALE GENOMIC DNA]</scope>
</reference>
<dbReference type="Pfam" id="PF14223">
    <property type="entry name" value="Retrotran_gag_2"/>
    <property type="match status" value="1"/>
</dbReference>
<gene>
    <name evidence="1" type="ORF">AVEN_248172_1</name>
</gene>
<protein>
    <submittedName>
        <fullName evidence="1">Uncharacterized protein</fullName>
    </submittedName>
</protein>
<accession>A0A4Y2WCN5</accession>
<name>A0A4Y2WCN5_ARAVE</name>
<evidence type="ECO:0000313" key="2">
    <source>
        <dbReference type="Proteomes" id="UP000499080"/>
    </source>
</evidence>
<proteinExistence type="predicted"/>